<feature type="transmembrane region" description="Helical" evidence="1">
    <location>
        <begin position="158"/>
        <end position="180"/>
    </location>
</feature>
<dbReference type="Proteomes" id="UP000248044">
    <property type="component" value="Chromosome"/>
</dbReference>
<dbReference type="EMBL" id="CP029289">
    <property type="protein sequence ID" value="AWR95540.1"/>
    <property type="molecule type" value="Genomic_DNA"/>
</dbReference>
<dbReference type="RefSeq" id="WP_110271418.1">
    <property type="nucleotide sequence ID" value="NZ_CP029289.2"/>
</dbReference>
<keyword evidence="3" id="KW-1185">Reference proteome</keyword>
<sequence>MFIGHFGIAFILSYFFPSIPLWVFLTAVSFPDLLWPILVLIGKEKVIVNKNNPFMSDVKFESYPYSHSLMLSSLFYCISAAIFSIILENILIFPLFLVGTASHWFLDYLYHMHDMPVKGFGKDKKVGLSMWKNGPVAFFIELIFYLITAILFLPSRFVLSAIEMGLIFHLANSNSFFGYIKKNSLGGYKTNAIMVFVGYFLFIVLGGILT</sequence>
<proteinExistence type="predicted"/>
<evidence type="ECO:0000313" key="3">
    <source>
        <dbReference type="Proteomes" id="UP000248044"/>
    </source>
</evidence>
<dbReference type="OrthoDB" id="41547at2157"/>
<dbReference type="AlphaFoldDB" id="A0A2U9IHQ4"/>
<feature type="transmembrane region" description="Helical" evidence="1">
    <location>
        <begin position="92"/>
        <end position="110"/>
    </location>
</feature>
<keyword evidence="1" id="KW-0472">Membrane</keyword>
<feature type="transmembrane region" description="Helical" evidence="1">
    <location>
        <begin position="131"/>
        <end position="152"/>
    </location>
</feature>
<dbReference type="GeneID" id="36833296"/>
<keyword evidence="1" id="KW-1133">Transmembrane helix</keyword>
<evidence type="ECO:0008006" key="4">
    <source>
        <dbReference type="Google" id="ProtNLM"/>
    </source>
</evidence>
<protein>
    <recommendedName>
        <fullName evidence="4">Metal-dependent hydrolase</fullName>
    </recommendedName>
</protein>
<keyword evidence="1" id="KW-0812">Transmembrane</keyword>
<dbReference type="KEGG" id="abri:DFR85_14030"/>
<evidence type="ECO:0000256" key="1">
    <source>
        <dbReference type="SAM" id="Phobius"/>
    </source>
</evidence>
<feature type="transmembrane region" description="Helical" evidence="1">
    <location>
        <begin position="63"/>
        <end position="86"/>
    </location>
</feature>
<accession>A0A2U9IHQ4</accession>
<evidence type="ECO:0000313" key="2">
    <source>
        <dbReference type="EMBL" id="AWR95540.1"/>
    </source>
</evidence>
<reference evidence="2 3" key="1">
    <citation type="submission" date="2018-05" db="EMBL/GenBank/DDBJ databases">
        <title>Complete Genome Sequences of Extremely Thermoacidophilic, Metal-Mobilizing Type-Strain Members of the Archaeal Family Sulfolobaceae: Acidianus brierleyi DSM-1651T, Acidianus sulfidivorans DSM-18786T, Metallosphaera hakonensis DSM-7519T, and Metallosphaera prunae DSM-10039T.</title>
        <authorList>
            <person name="Counts J.A."/>
            <person name="Kelly R.M."/>
        </authorList>
    </citation>
    <scope>NUCLEOTIDE SEQUENCE [LARGE SCALE GENOMIC DNA]</scope>
    <source>
        <strain evidence="2 3">DSM 1651</strain>
    </source>
</reference>
<gene>
    <name evidence="2" type="ORF">DFR85_14030</name>
</gene>
<feature type="transmembrane region" description="Helical" evidence="1">
    <location>
        <begin position="192"/>
        <end position="209"/>
    </location>
</feature>
<organism evidence="2 3">
    <name type="scientific">Acidianus brierleyi</name>
    <dbReference type="NCBI Taxonomy" id="41673"/>
    <lineage>
        <taxon>Archaea</taxon>
        <taxon>Thermoproteota</taxon>
        <taxon>Thermoprotei</taxon>
        <taxon>Sulfolobales</taxon>
        <taxon>Sulfolobaceae</taxon>
        <taxon>Acidianus</taxon>
    </lineage>
</organism>
<name>A0A2U9IHQ4_9CREN</name>